<organism evidence="3 4">
    <name type="scientific">Paracoccus aestuarii</name>
    <dbReference type="NCBI Taxonomy" id="453842"/>
    <lineage>
        <taxon>Bacteria</taxon>
        <taxon>Pseudomonadati</taxon>
        <taxon>Pseudomonadota</taxon>
        <taxon>Alphaproteobacteria</taxon>
        <taxon>Rhodobacterales</taxon>
        <taxon>Paracoccaceae</taxon>
        <taxon>Paracoccus</taxon>
    </lineage>
</organism>
<dbReference type="Pfam" id="PF03713">
    <property type="entry name" value="DUF305"/>
    <property type="match status" value="1"/>
</dbReference>
<keyword evidence="4" id="KW-1185">Reference proteome</keyword>
<dbReference type="InterPro" id="IPR005183">
    <property type="entry name" value="DUF305_CopM-like"/>
</dbReference>
<sequence length="133" mass="14507">MKIFVPILMTTLGLAAPGFAQHAADHSDHGAAHMDHAGHGEMAEAQPGDTPSTIAYRDAMAEMHDEMNIDYSGDADIDFMRGMIPHHQGAIDMARIVLEHGSDPEVRALAEDVIEAQEAEIEMMEAWLAERDS</sequence>
<feature type="chain" id="PRO_5019343346" evidence="1">
    <location>
        <begin position="21"/>
        <end position="133"/>
    </location>
</feature>
<name>A0A418ZTQ5_9RHOB</name>
<feature type="signal peptide" evidence="1">
    <location>
        <begin position="1"/>
        <end position="20"/>
    </location>
</feature>
<evidence type="ECO:0000313" key="3">
    <source>
        <dbReference type="EMBL" id="RJL02342.1"/>
    </source>
</evidence>
<dbReference type="InterPro" id="IPR012347">
    <property type="entry name" value="Ferritin-like"/>
</dbReference>
<feature type="domain" description="DUF305" evidence="2">
    <location>
        <begin position="76"/>
        <end position="131"/>
    </location>
</feature>
<evidence type="ECO:0000313" key="4">
    <source>
        <dbReference type="Proteomes" id="UP000285530"/>
    </source>
</evidence>
<dbReference type="PANTHER" id="PTHR36933">
    <property type="entry name" value="SLL0788 PROTEIN"/>
    <property type="match status" value="1"/>
</dbReference>
<dbReference type="EMBL" id="QZEV01000057">
    <property type="protein sequence ID" value="RJL02342.1"/>
    <property type="molecule type" value="Genomic_DNA"/>
</dbReference>
<dbReference type="Proteomes" id="UP000285530">
    <property type="component" value="Unassembled WGS sequence"/>
</dbReference>
<proteinExistence type="predicted"/>
<comment type="caution">
    <text evidence="3">The sequence shown here is derived from an EMBL/GenBank/DDBJ whole genome shotgun (WGS) entry which is preliminary data.</text>
</comment>
<dbReference type="AlphaFoldDB" id="A0A418ZTQ5"/>
<dbReference type="PANTHER" id="PTHR36933:SF1">
    <property type="entry name" value="SLL0788 PROTEIN"/>
    <property type="match status" value="1"/>
</dbReference>
<dbReference type="Gene3D" id="1.20.1260.10">
    <property type="match status" value="1"/>
</dbReference>
<accession>A0A418ZTQ5</accession>
<dbReference type="OrthoDB" id="517560at2"/>
<evidence type="ECO:0000256" key="1">
    <source>
        <dbReference type="SAM" id="SignalP"/>
    </source>
</evidence>
<evidence type="ECO:0000259" key="2">
    <source>
        <dbReference type="Pfam" id="PF03713"/>
    </source>
</evidence>
<reference evidence="3 4" key="1">
    <citation type="submission" date="2018-09" db="EMBL/GenBank/DDBJ databases">
        <title>Paracoccus onubensis nov. sp. a moderate halophilic bacterium isolated from Gruta de las Maravillas (Aracena, Spain).</title>
        <authorList>
            <person name="Jurado V."/>
            <person name="Gutierrez-Patricio S."/>
            <person name="Gonzalez-Pimentel J.L."/>
            <person name="Laiz L."/>
            <person name="Saiz-Jimenez C."/>
        </authorList>
    </citation>
    <scope>NUCLEOTIDE SEQUENCE [LARGE SCALE GENOMIC DNA]</scope>
    <source>
        <strain evidence="3 4">DSM 19484</strain>
    </source>
</reference>
<keyword evidence="1" id="KW-0732">Signal</keyword>
<dbReference type="RefSeq" id="WP_119886670.1">
    <property type="nucleotide sequence ID" value="NZ_CP067169.1"/>
</dbReference>
<protein>
    <submittedName>
        <fullName evidence="3">DUF305 domain-containing protein</fullName>
    </submittedName>
</protein>
<gene>
    <name evidence="3" type="ORF">D3P06_11360</name>
</gene>